<organism evidence="3 4">
    <name type="scientific">Trematosphaeria pertusa</name>
    <dbReference type="NCBI Taxonomy" id="390896"/>
    <lineage>
        <taxon>Eukaryota</taxon>
        <taxon>Fungi</taxon>
        <taxon>Dikarya</taxon>
        <taxon>Ascomycota</taxon>
        <taxon>Pezizomycotina</taxon>
        <taxon>Dothideomycetes</taxon>
        <taxon>Pleosporomycetidae</taxon>
        <taxon>Pleosporales</taxon>
        <taxon>Massarineae</taxon>
        <taxon>Trematosphaeriaceae</taxon>
        <taxon>Trematosphaeria</taxon>
    </lineage>
</organism>
<comment type="cofactor">
    <cofactor evidence="1">
        <name>heme</name>
        <dbReference type="ChEBI" id="CHEBI:30413"/>
    </cofactor>
</comment>
<dbReference type="GO" id="GO:0004497">
    <property type="term" value="F:monooxygenase activity"/>
    <property type="evidence" value="ECO:0007669"/>
    <property type="project" value="UniProtKB-KW"/>
</dbReference>
<keyword evidence="3" id="KW-0560">Oxidoreductase</keyword>
<reference evidence="3" key="1">
    <citation type="journal article" date="2020" name="Stud. Mycol.">
        <title>101 Dothideomycetes genomes: a test case for predicting lifestyles and emergence of pathogens.</title>
        <authorList>
            <person name="Haridas S."/>
            <person name="Albert R."/>
            <person name="Binder M."/>
            <person name="Bloem J."/>
            <person name="Labutti K."/>
            <person name="Salamov A."/>
            <person name="Andreopoulos B."/>
            <person name="Baker S."/>
            <person name="Barry K."/>
            <person name="Bills G."/>
            <person name="Bluhm B."/>
            <person name="Cannon C."/>
            <person name="Castanera R."/>
            <person name="Culley D."/>
            <person name="Daum C."/>
            <person name="Ezra D."/>
            <person name="Gonzalez J."/>
            <person name="Henrissat B."/>
            <person name="Kuo A."/>
            <person name="Liang C."/>
            <person name="Lipzen A."/>
            <person name="Lutzoni F."/>
            <person name="Magnuson J."/>
            <person name="Mondo S."/>
            <person name="Nolan M."/>
            <person name="Ohm R."/>
            <person name="Pangilinan J."/>
            <person name="Park H.-J."/>
            <person name="Ramirez L."/>
            <person name="Alfaro M."/>
            <person name="Sun H."/>
            <person name="Tritt A."/>
            <person name="Yoshinaga Y."/>
            <person name="Zwiers L.-H."/>
            <person name="Turgeon B."/>
            <person name="Goodwin S."/>
            <person name="Spatafora J."/>
            <person name="Crous P."/>
            <person name="Grigoriev I."/>
        </authorList>
    </citation>
    <scope>NUCLEOTIDE SEQUENCE</scope>
    <source>
        <strain evidence="3">CBS 122368</strain>
    </source>
</reference>
<dbReference type="AlphaFoldDB" id="A0A6A6HSU9"/>
<dbReference type="OrthoDB" id="1470350at2759"/>
<name>A0A6A6HSU9_9PLEO</name>
<evidence type="ECO:0000256" key="2">
    <source>
        <dbReference type="SAM" id="SignalP"/>
    </source>
</evidence>
<feature type="binding site" description="axial binding residue" evidence="1">
    <location>
        <position position="458"/>
    </location>
    <ligand>
        <name>heme</name>
        <dbReference type="ChEBI" id="CHEBI:30413"/>
    </ligand>
    <ligandPart>
        <name>Fe</name>
        <dbReference type="ChEBI" id="CHEBI:18248"/>
    </ligandPart>
</feature>
<dbReference type="EMBL" id="ML987213">
    <property type="protein sequence ID" value="KAF2241264.1"/>
    <property type="molecule type" value="Genomic_DNA"/>
</dbReference>
<dbReference type="InterPro" id="IPR050121">
    <property type="entry name" value="Cytochrome_P450_monoxygenase"/>
</dbReference>
<dbReference type="SUPFAM" id="SSF48264">
    <property type="entry name" value="Cytochrome P450"/>
    <property type="match status" value="1"/>
</dbReference>
<keyword evidence="1" id="KW-0349">Heme</keyword>
<dbReference type="GO" id="GO:0020037">
    <property type="term" value="F:heme binding"/>
    <property type="evidence" value="ECO:0007669"/>
    <property type="project" value="InterPro"/>
</dbReference>
<dbReference type="CDD" id="cd11061">
    <property type="entry name" value="CYP67-like"/>
    <property type="match status" value="1"/>
</dbReference>
<dbReference type="Proteomes" id="UP000800094">
    <property type="component" value="Unassembled WGS sequence"/>
</dbReference>
<evidence type="ECO:0000313" key="4">
    <source>
        <dbReference type="Proteomes" id="UP000800094"/>
    </source>
</evidence>
<protein>
    <submittedName>
        <fullName evidence="3">Benzoate 4-monooxygenase cytochrome P450</fullName>
    </submittedName>
</protein>
<dbReference type="GO" id="GO:0016705">
    <property type="term" value="F:oxidoreductase activity, acting on paired donors, with incorporation or reduction of molecular oxygen"/>
    <property type="evidence" value="ECO:0007669"/>
    <property type="project" value="InterPro"/>
</dbReference>
<evidence type="ECO:0000313" key="3">
    <source>
        <dbReference type="EMBL" id="KAF2241264.1"/>
    </source>
</evidence>
<dbReference type="PRINTS" id="PR00463">
    <property type="entry name" value="EP450I"/>
</dbReference>
<dbReference type="PANTHER" id="PTHR24305">
    <property type="entry name" value="CYTOCHROME P450"/>
    <property type="match status" value="1"/>
</dbReference>
<dbReference type="RefSeq" id="XP_033676268.1">
    <property type="nucleotide sequence ID" value="XM_033832377.1"/>
</dbReference>
<gene>
    <name evidence="3" type="ORF">BU26DRAFT_556369</name>
</gene>
<dbReference type="InterPro" id="IPR036396">
    <property type="entry name" value="Cyt_P450_sf"/>
</dbReference>
<feature type="chain" id="PRO_5025469614" evidence="2">
    <location>
        <begin position="17"/>
        <end position="528"/>
    </location>
</feature>
<keyword evidence="2" id="KW-0732">Signal</keyword>
<dbReference type="PRINTS" id="PR00385">
    <property type="entry name" value="P450"/>
</dbReference>
<dbReference type="Pfam" id="PF00067">
    <property type="entry name" value="p450"/>
    <property type="match status" value="1"/>
</dbReference>
<proteinExistence type="predicted"/>
<dbReference type="PANTHER" id="PTHR24305:SF226">
    <property type="entry name" value="CYTOCHROME P450 MONOOXYGENASE"/>
    <property type="match status" value="1"/>
</dbReference>
<accession>A0A6A6HSU9</accession>
<dbReference type="GeneID" id="54585707"/>
<keyword evidence="3" id="KW-0503">Monooxygenase</keyword>
<dbReference type="InterPro" id="IPR002401">
    <property type="entry name" value="Cyt_P450_E_grp-I"/>
</dbReference>
<dbReference type="InterPro" id="IPR001128">
    <property type="entry name" value="Cyt_P450"/>
</dbReference>
<dbReference type="Gene3D" id="1.10.630.10">
    <property type="entry name" value="Cytochrome P450"/>
    <property type="match status" value="1"/>
</dbReference>
<dbReference type="GO" id="GO:0005506">
    <property type="term" value="F:iron ion binding"/>
    <property type="evidence" value="ECO:0007669"/>
    <property type="project" value="InterPro"/>
</dbReference>
<feature type="signal peptide" evidence="2">
    <location>
        <begin position="1"/>
        <end position="16"/>
    </location>
</feature>
<evidence type="ECO:0000256" key="1">
    <source>
        <dbReference type="PIRSR" id="PIRSR602401-1"/>
    </source>
</evidence>
<sequence>MASLTLLSVFLVVAYAIGKTIYNVFLHPLAKCPGPFLARVSSWPSFYHACKGDRHIWIWQCFQVYGNKFRATPNMVLFCSAQAFNSIYGSRANVKKSNFYDSWPRNQNDRNTLNTTDPVLHAKKRRLLSLAFNERSTKSASDTIARHIDRWNELATLDLEDSAWSSSRDISPLADKLVFDLFGDLLFGKSFDTKEAASTNNPFIDIPSHIVKFMQFIYPVTKSPFLDLVVWLKPRGLNRLLEAVAPREVQQYYDFVARGVAQGLALERKSQSSHVREDIFHFLCTATDPNTGAPAYSLEELLAETHLLIIAGRDTTATTISALFFYICRDPRVYNKLTREIRTTFTSAEEIRPGPALTSSTYLRACIDEALRMAPPGPSEFPRVVLRGGMSIDGEYYPEGVVVGTAGWANGHSEEFYGDANTYRPERWLVSEENDITADEVARLKNGFNPFLKGSGSCIGQHIAITELMMLLGRTLFRMDVRIVPGSALGEGNPSLGWGRRLGNQFQLRDAYMAIREGPLVQFRKRVI</sequence>
<keyword evidence="4" id="KW-1185">Reference proteome</keyword>
<keyword evidence="1" id="KW-0408">Iron</keyword>
<keyword evidence="1" id="KW-0479">Metal-binding</keyword>